<dbReference type="eggNOG" id="COG4634">
    <property type="taxonomic scope" value="Bacteria"/>
</dbReference>
<dbReference type="InterPro" id="IPR041049">
    <property type="entry name" value="DUF5615"/>
</dbReference>
<evidence type="ECO:0000259" key="1">
    <source>
        <dbReference type="Pfam" id="PF18480"/>
    </source>
</evidence>
<accession>Q01UP3</accession>
<name>Q01UP3_SOLUE</name>
<evidence type="ECO:0000313" key="2">
    <source>
        <dbReference type="EMBL" id="ABJ86627.1"/>
    </source>
</evidence>
<gene>
    <name evidence="2" type="ordered locus">Acid_5680</name>
</gene>
<protein>
    <recommendedName>
        <fullName evidence="1">DUF5615 domain-containing protein</fullName>
    </recommendedName>
</protein>
<reference evidence="2" key="1">
    <citation type="submission" date="2006-10" db="EMBL/GenBank/DDBJ databases">
        <title>Complete sequence of Solibacter usitatus Ellin6076.</title>
        <authorList>
            <consortium name="US DOE Joint Genome Institute"/>
            <person name="Copeland A."/>
            <person name="Lucas S."/>
            <person name="Lapidus A."/>
            <person name="Barry K."/>
            <person name="Detter J.C."/>
            <person name="Glavina del Rio T."/>
            <person name="Hammon N."/>
            <person name="Israni S."/>
            <person name="Dalin E."/>
            <person name="Tice H."/>
            <person name="Pitluck S."/>
            <person name="Thompson L.S."/>
            <person name="Brettin T."/>
            <person name="Bruce D."/>
            <person name="Han C."/>
            <person name="Tapia R."/>
            <person name="Gilna P."/>
            <person name="Schmutz J."/>
            <person name="Larimer F."/>
            <person name="Land M."/>
            <person name="Hauser L."/>
            <person name="Kyrpides N."/>
            <person name="Mikhailova N."/>
            <person name="Janssen P.H."/>
            <person name="Kuske C.R."/>
            <person name="Richardson P."/>
        </authorList>
    </citation>
    <scope>NUCLEOTIDE SEQUENCE</scope>
    <source>
        <strain evidence="2">Ellin6076</strain>
    </source>
</reference>
<sequence length="78" mass="8305">MRAVVVTLDADFHAILAVSGAQGPSVIRMRLQGLGAAKVVEVVRKVLARFGVELERGALITVKALKTTCHRLPIGISE</sequence>
<dbReference type="STRING" id="234267.Acid_5680"/>
<feature type="domain" description="DUF5615" evidence="1">
    <location>
        <begin position="3"/>
        <end position="63"/>
    </location>
</feature>
<dbReference type="InParanoid" id="Q01UP3"/>
<dbReference type="AlphaFoldDB" id="Q01UP3"/>
<dbReference type="EMBL" id="CP000473">
    <property type="protein sequence ID" value="ABJ86627.1"/>
    <property type="molecule type" value="Genomic_DNA"/>
</dbReference>
<dbReference type="Pfam" id="PF18480">
    <property type="entry name" value="DUF5615"/>
    <property type="match status" value="1"/>
</dbReference>
<dbReference type="HOGENOM" id="CLU_2620164_0_0_0"/>
<proteinExistence type="predicted"/>
<organism evidence="2">
    <name type="scientific">Solibacter usitatus (strain Ellin6076)</name>
    <dbReference type="NCBI Taxonomy" id="234267"/>
    <lineage>
        <taxon>Bacteria</taxon>
        <taxon>Pseudomonadati</taxon>
        <taxon>Acidobacteriota</taxon>
        <taxon>Terriglobia</taxon>
        <taxon>Bryobacterales</taxon>
        <taxon>Solibacteraceae</taxon>
        <taxon>Candidatus Solibacter</taxon>
    </lineage>
</organism>
<dbReference type="KEGG" id="sus:Acid_5680"/>